<keyword evidence="1 2" id="KW-0732">Signal</keyword>
<dbReference type="RefSeq" id="WP_039289722.1">
    <property type="nucleotide sequence ID" value="NZ_CP009458.1"/>
</dbReference>
<dbReference type="InterPro" id="IPR051096">
    <property type="entry name" value="BhsA/McbA_stress_biofilm_assoc"/>
</dbReference>
<dbReference type="PANTHER" id="PTHR34156">
    <property type="entry name" value="OUTER MEMBRANE PROTEIN-RELATED-RELATED"/>
    <property type="match status" value="1"/>
</dbReference>
<evidence type="ECO:0000313" key="4">
    <source>
        <dbReference type="EMBL" id="AIR60544.1"/>
    </source>
</evidence>
<dbReference type="NCBIfam" id="NF011433">
    <property type="entry name" value="PRK14864.1"/>
    <property type="match status" value="1"/>
</dbReference>
<evidence type="ECO:0000256" key="2">
    <source>
        <dbReference type="SAM" id="SignalP"/>
    </source>
</evidence>
<sequence length="109" mass="11890">MIVKKRETIMPRLSVLILAALLSACSVLQGTPQPAPSPTNYPQEVQRSQTAALTKIGTVTAVVRGSPMDSEAIIKKKAAAAKADYYLIIMNDETVIPGQWYSQAILYRK</sequence>
<dbReference type="PANTHER" id="PTHR34156:SF11">
    <property type="entry name" value="LIPOPROTEIN BSMA"/>
    <property type="match status" value="1"/>
</dbReference>
<gene>
    <name evidence="4" type="ORF">LH23_07715</name>
</gene>
<feature type="domain" description="YdgH/BhsA/McbA-like" evidence="3">
    <location>
        <begin position="53"/>
        <end position="108"/>
    </location>
</feature>
<name>A0AAN0S386_9ENTR</name>
<feature type="chain" id="PRO_5043035660" evidence="2">
    <location>
        <begin position="31"/>
        <end position="109"/>
    </location>
</feature>
<dbReference type="KEGG" id="cem:LH23_07715"/>
<dbReference type="Proteomes" id="UP000029516">
    <property type="component" value="Chromosome"/>
</dbReference>
<evidence type="ECO:0000259" key="3">
    <source>
        <dbReference type="Pfam" id="PF07338"/>
    </source>
</evidence>
<reference evidence="4 5" key="1">
    <citation type="submission" date="2014-09" db="EMBL/GenBank/DDBJ databases">
        <authorList>
            <person name="Chan K.-G."/>
        </authorList>
    </citation>
    <scope>NUCLEOTIDE SEQUENCE [LARGE SCALE GENOMIC DNA]</scope>
    <source>
        <strain evidence="4 5">M006</strain>
    </source>
</reference>
<dbReference type="EMBL" id="CP009458">
    <property type="protein sequence ID" value="AIR60544.1"/>
    <property type="molecule type" value="Genomic_DNA"/>
</dbReference>
<proteinExistence type="predicted"/>
<dbReference type="PROSITE" id="PS51257">
    <property type="entry name" value="PROKAR_LIPOPROTEIN"/>
    <property type="match status" value="1"/>
</dbReference>
<dbReference type="Gene3D" id="3.30.1660.10">
    <property type="entry name" value="Flavin-binding protein dodecin"/>
    <property type="match status" value="1"/>
</dbReference>
<dbReference type="AlphaFoldDB" id="A0AAN0S386"/>
<dbReference type="Pfam" id="PF07338">
    <property type="entry name" value="YdgH_BhsA-like"/>
    <property type="match status" value="1"/>
</dbReference>
<dbReference type="InterPro" id="IPR036275">
    <property type="entry name" value="YdgH-like_sf"/>
</dbReference>
<dbReference type="SUPFAM" id="SSF159871">
    <property type="entry name" value="YdgH-like"/>
    <property type="match status" value="1"/>
</dbReference>
<evidence type="ECO:0000313" key="5">
    <source>
        <dbReference type="Proteomes" id="UP000029516"/>
    </source>
</evidence>
<dbReference type="InterPro" id="IPR025543">
    <property type="entry name" value="Dodecin-like"/>
</dbReference>
<dbReference type="InterPro" id="IPR010854">
    <property type="entry name" value="YdgH/BhsA/McbA-like_dom"/>
</dbReference>
<feature type="signal peptide" evidence="2">
    <location>
        <begin position="1"/>
        <end position="30"/>
    </location>
</feature>
<protein>
    <submittedName>
        <fullName evidence="4">Biofilm stress and motility protein A</fullName>
    </submittedName>
</protein>
<evidence type="ECO:0000256" key="1">
    <source>
        <dbReference type="ARBA" id="ARBA00022729"/>
    </source>
</evidence>
<organism evidence="4 5">
    <name type="scientific">Cedecea neteri</name>
    <dbReference type="NCBI Taxonomy" id="158822"/>
    <lineage>
        <taxon>Bacteria</taxon>
        <taxon>Pseudomonadati</taxon>
        <taxon>Pseudomonadota</taxon>
        <taxon>Gammaproteobacteria</taxon>
        <taxon>Enterobacterales</taxon>
        <taxon>Enterobacteriaceae</taxon>
        <taxon>Cedecea</taxon>
    </lineage>
</organism>
<accession>A0AAN0S386</accession>